<evidence type="ECO:0000313" key="1">
    <source>
        <dbReference type="Ensembl" id="ENSOMEP00000006719.1"/>
    </source>
</evidence>
<name>A0A3B3BN47_ORYME</name>
<dbReference type="PaxDb" id="30732-ENSOMEP00000006719"/>
<dbReference type="InterPro" id="IPR004244">
    <property type="entry name" value="Transposase_22"/>
</dbReference>
<keyword evidence="2" id="KW-1185">Reference proteome</keyword>
<dbReference type="Proteomes" id="UP000261560">
    <property type="component" value="Unplaced"/>
</dbReference>
<accession>A0A3B3BN47</accession>
<dbReference type="GeneTree" id="ENSGT00940000167395"/>
<protein>
    <recommendedName>
        <fullName evidence="3">L1 transposable element RRM domain-containing protein</fullName>
    </recommendedName>
</protein>
<dbReference type="Gene3D" id="3.30.70.1820">
    <property type="entry name" value="L1 transposable element, RRM domain"/>
    <property type="match status" value="1"/>
</dbReference>
<proteinExistence type="predicted"/>
<evidence type="ECO:0000313" key="2">
    <source>
        <dbReference type="Proteomes" id="UP000261560"/>
    </source>
</evidence>
<organism evidence="1 2">
    <name type="scientific">Oryzias melastigma</name>
    <name type="common">Marine medaka</name>
    <dbReference type="NCBI Taxonomy" id="30732"/>
    <lineage>
        <taxon>Eukaryota</taxon>
        <taxon>Metazoa</taxon>
        <taxon>Chordata</taxon>
        <taxon>Craniata</taxon>
        <taxon>Vertebrata</taxon>
        <taxon>Euteleostomi</taxon>
        <taxon>Actinopterygii</taxon>
        <taxon>Neopterygii</taxon>
        <taxon>Teleostei</taxon>
        <taxon>Neoteleostei</taxon>
        <taxon>Acanthomorphata</taxon>
        <taxon>Ovalentaria</taxon>
        <taxon>Atherinomorphae</taxon>
        <taxon>Beloniformes</taxon>
        <taxon>Adrianichthyidae</taxon>
        <taxon>Oryziinae</taxon>
        <taxon>Oryzias</taxon>
    </lineage>
</organism>
<evidence type="ECO:0008006" key="3">
    <source>
        <dbReference type="Google" id="ProtNLM"/>
    </source>
</evidence>
<dbReference type="Ensembl" id="ENSOMET00000005326.1">
    <property type="protein sequence ID" value="ENSOMEP00000006719.1"/>
    <property type="gene ID" value="ENSOMEG00000007788.1"/>
</dbReference>
<reference evidence="1" key="1">
    <citation type="submission" date="2025-08" db="UniProtKB">
        <authorList>
            <consortium name="Ensembl"/>
        </authorList>
    </citation>
    <scope>IDENTIFICATION</scope>
</reference>
<sequence length="334" mass="37769">AVCPFTTLLQALLTEYYYILVGKEDQKKEQEKLREKPEKTEENELLLASAANEQAVAEELADSLSSCSESEANLTVKAIPTTADLMHAITTFRATVDNKFTELSSKITAMQTTLATVTGKVCEMEDVLNDQGERITALESLCKELLKNQDLHHKKLDDLVSRSRRHTIRILGIAEGTEKGRPQDFITDLIPSILGKDNFASGVLVDCAHRAPRPKPAVGGRPRPFIVRLLYCQTRDLIVRLAAQTGTIQFNQAKVYIFPDLSPDVLALRRRFEDVCKRCRAANLHFGFLHRARFRVTLNGETSTFDKPEETKNSFSSLPTEFFQRFIYFKNRIE</sequence>
<dbReference type="STRING" id="30732.ENSOMEP00000006719"/>
<dbReference type="PANTHER" id="PTHR11505">
    <property type="entry name" value="L1 TRANSPOSABLE ELEMENT-RELATED"/>
    <property type="match status" value="1"/>
</dbReference>
<reference evidence="1" key="2">
    <citation type="submission" date="2025-09" db="UniProtKB">
        <authorList>
            <consortium name="Ensembl"/>
        </authorList>
    </citation>
    <scope>IDENTIFICATION</scope>
</reference>
<dbReference type="AlphaFoldDB" id="A0A3B3BN47"/>